<dbReference type="EMBL" id="JACHDS010000001">
    <property type="protein sequence ID" value="MBB6174804.1"/>
    <property type="molecule type" value="Genomic_DNA"/>
</dbReference>
<evidence type="ECO:0000313" key="2">
    <source>
        <dbReference type="EMBL" id="MBB6174804.1"/>
    </source>
</evidence>
<protein>
    <submittedName>
        <fullName evidence="2">Membrane protein YdbS with pleckstrin-like domain</fullName>
    </submittedName>
</protein>
<sequence>MTPGQRNFSDAALSIAMVLILSAAAGRFLEDGMNVHFWWWVVATGAPVVLVVTVSQLILRRRPDRSPTAPRG</sequence>
<name>A0A7W9YMD0_9ACTN</name>
<dbReference type="Proteomes" id="UP000546642">
    <property type="component" value="Unassembled WGS sequence"/>
</dbReference>
<keyword evidence="1" id="KW-1133">Transmembrane helix</keyword>
<proteinExistence type="predicted"/>
<comment type="caution">
    <text evidence="2">The sequence shown here is derived from an EMBL/GenBank/DDBJ whole genome shotgun (WGS) entry which is preliminary data.</text>
</comment>
<accession>A0A7W9YMD0</accession>
<evidence type="ECO:0000256" key="1">
    <source>
        <dbReference type="SAM" id="Phobius"/>
    </source>
</evidence>
<dbReference type="AlphaFoldDB" id="A0A7W9YMD0"/>
<keyword evidence="1" id="KW-0472">Membrane</keyword>
<feature type="transmembrane region" description="Helical" evidence="1">
    <location>
        <begin position="37"/>
        <end position="59"/>
    </location>
</feature>
<gene>
    <name evidence="2" type="ORF">HNR23_004864</name>
</gene>
<organism evidence="2 3">
    <name type="scientific">Nocardiopsis mwathae</name>
    <dbReference type="NCBI Taxonomy" id="1472723"/>
    <lineage>
        <taxon>Bacteria</taxon>
        <taxon>Bacillati</taxon>
        <taxon>Actinomycetota</taxon>
        <taxon>Actinomycetes</taxon>
        <taxon>Streptosporangiales</taxon>
        <taxon>Nocardiopsidaceae</taxon>
        <taxon>Nocardiopsis</taxon>
    </lineage>
</organism>
<keyword evidence="3" id="KW-1185">Reference proteome</keyword>
<evidence type="ECO:0000313" key="3">
    <source>
        <dbReference type="Proteomes" id="UP000546642"/>
    </source>
</evidence>
<keyword evidence="1" id="KW-0812">Transmembrane</keyword>
<reference evidence="2 3" key="1">
    <citation type="submission" date="2020-08" db="EMBL/GenBank/DDBJ databases">
        <title>Sequencing the genomes of 1000 actinobacteria strains.</title>
        <authorList>
            <person name="Klenk H.-P."/>
        </authorList>
    </citation>
    <scope>NUCLEOTIDE SEQUENCE [LARGE SCALE GENOMIC DNA]</scope>
    <source>
        <strain evidence="2 3">DSM 46659</strain>
    </source>
</reference>
<dbReference type="RefSeq" id="WP_184079074.1">
    <property type="nucleotide sequence ID" value="NZ_JACHDS010000001.1"/>
</dbReference>
<feature type="transmembrane region" description="Helical" evidence="1">
    <location>
        <begin position="7"/>
        <end position="25"/>
    </location>
</feature>